<dbReference type="EMBL" id="JAKLTR010000014">
    <property type="protein sequence ID" value="MCG2616677.1"/>
    <property type="molecule type" value="Genomic_DNA"/>
</dbReference>
<feature type="chain" id="PRO_5047331841" evidence="2">
    <location>
        <begin position="19"/>
        <end position="195"/>
    </location>
</feature>
<evidence type="ECO:0000256" key="1">
    <source>
        <dbReference type="SAM" id="MobiDB-lite"/>
    </source>
</evidence>
<reference evidence="3" key="1">
    <citation type="submission" date="2022-01" db="EMBL/GenBank/DDBJ databases">
        <authorList>
            <person name="Jo J.-H."/>
            <person name="Im W.-T."/>
        </authorList>
    </citation>
    <scope>NUCLEOTIDE SEQUENCE</scope>
    <source>
        <strain evidence="3">NA20</strain>
    </source>
</reference>
<comment type="caution">
    <text evidence="3">The sequence shown here is derived from an EMBL/GenBank/DDBJ whole genome shotgun (WGS) entry which is preliminary data.</text>
</comment>
<accession>A0ABS9KWE3</accession>
<keyword evidence="2" id="KW-0732">Signal</keyword>
<dbReference type="RefSeq" id="WP_237875215.1">
    <property type="nucleotide sequence ID" value="NZ_JAKLTR010000014.1"/>
</dbReference>
<gene>
    <name evidence="3" type="ORF">LZZ85_20430</name>
</gene>
<feature type="signal peptide" evidence="2">
    <location>
        <begin position="1"/>
        <end position="18"/>
    </location>
</feature>
<feature type="compositionally biased region" description="Polar residues" evidence="1">
    <location>
        <begin position="110"/>
        <end position="126"/>
    </location>
</feature>
<evidence type="ECO:0000313" key="3">
    <source>
        <dbReference type="EMBL" id="MCG2616677.1"/>
    </source>
</evidence>
<organism evidence="3 4">
    <name type="scientific">Terrimonas ginsenosidimutans</name>
    <dbReference type="NCBI Taxonomy" id="2908004"/>
    <lineage>
        <taxon>Bacteria</taxon>
        <taxon>Pseudomonadati</taxon>
        <taxon>Bacteroidota</taxon>
        <taxon>Chitinophagia</taxon>
        <taxon>Chitinophagales</taxon>
        <taxon>Chitinophagaceae</taxon>
        <taxon>Terrimonas</taxon>
    </lineage>
</organism>
<sequence length="195" mass="20232">MKTNLLFAAILFSSATFAQEAKVKTAQSAGVRSSVNVNDREAINANGSVNSSATIQGGRSTVNATKEAAVETGVKTKARIKQQQAQVSAQTEQTLNATAQRLPKAGISSEGGTSAGISSGQNNKLKTDASLNSATNLSARPVNTNTAISKDVTVRTKRVEVTTNTAVKTATAVKPKPVAIKTQTMSANSTLLKLR</sequence>
<evidence type="ECO:0000256" key="2">
    <source>
        <dbReference type="SAM" id="SignalP"/>
    </source>
</evidence>
<evidence type="ECO:0000313" key="4">
    <source>
        <dbReference type="Proteomes" id="UP001165367"/>
    </source>
</evidence>
<proteinExistence type="predicted"/>
<name>A0ABS9KWE3_9BACT</name>
<protein>
    <submittedName>
        <fullName evidence="3">Uncharacterized protein</fullName>
    </submittedName>
</protein>
<keyword evidence="4" id="KW-1185">Reference proteome</keyword>
<feature type="region of interest" description="Disordered" evidence="1">
    <location>
        <begin position="100"/>
        <end position="126"/>
    </location>
</feature>
<dbReference type="Proteomes" id="UP001165367">
    <property type="component" value="Unassembled WGS sequence"/>
</dbReference>